<proteinExistence type="predicted"/>
<organism evidence="3">
    <name type="scientific">Encephalitozoon cuniculi</name>
    <name type="common">Microsporidian parasite</name>
    <dbReference type="NCBI Taxonomy" id="6035"/>
    <lineage>
        <taxon>Eukaryota</taxon>
        <taxon>Fungi</taxon>
        <taxon>Fungi incertae sedis</taxon>
        <taxon>Microsporidia</taxon>
        <taxon>Unikaryonidae</taxon>
        <taxon>Encephalitozoon</taxon>
    </lineage>
</organism>
<evidence type="ECO:0000256" key="2">
    <source>
        <dbReference type="ARBA" id="ARBA00022737"/>
    </source>
</evidence>
<protein>
    <submittedName>
        <fullName evidence="3">Uncharacterized protein</fullName>
    </submittedName>
</protein>
<dbReference type="Gene3D" id="3.30.70.1230">
    <property type="entry name" value="Nucleotide cyclase"/>
    <property type="match status" value="1"/>
</dbReference>
<dbReference type="VEuPathDB" id="MicrosporidiaDB:ECU02_0590"/>
<keyword evidence="2" id="KW-0677">Repeat</keyword>
<dbReference type="VEuPathDB" id="MicrosporidiaDB:AEWR_020550"/>
<dbReference type="VEuPathDB" id="MicrosporidiaDB:AEWD_020570"/>
<dbReference type="InterPro" id="IPR029787">
    <property type="entry name" value="Nucleotide_cyclase"/>
</dbReference>
<dbReference type="PROSITE" id="PS51450">
    <property type="entry name" value="LRR"/>
    <property type="match status" value="3"/>
</dbReference>
<keyword evidence="1" id="KW-0433">Leucine-rich repeat</keyword>
<dbReference type="EMBL" id="KC513608">
    <property type="protein sequence ID" value="AGE95506.1"/>
    <property type="molecule type" value="Genomic_DNA"/>
</dbReference>
<dbReference type="PANTHER" id="PTHR45617:SF173">
    <property type="entry name" value="RE54577P"/>
    <property type="match status" value="1"/>
</dbReference>
<dbReference type="AlphaFoldDB" id="M1KJX2"/>
<evidence type="ECO:0000256" key="1">
    <source>
        <dbReference type="ARBA" id="ARBA00022614"/>
    </source>
</evidence>
<dbReference type="Pfam" id="PF13516">
    <property type="entry name" value="LRR_6"/>
    <property type="match status" value="1"/>
</dbReference>
<dbReference type="Gene3D" id="3.80.10.10">
    <property type="entry name" value="Ribonuclease Inhibitor"/>
    <property type="match status" value="2"/>
</dbReference>
<evidence type="ECO:0000313" key="3">
    <source>
        <dbReference type="EMBL" id="AGE95506.1"/>
    </source>
</evidence>
<dbReference type="InterPro" id="IPR032675">
    <property type="entry name" value="LRR_dom_sf"/>
</dbReference>
<dbReference type="PANTHER" id="PTHR45617">
    <property type="entry name" value="LEUCINE RICH REPEAT FAMILY PROTEIN"/>
    <property type="match status" value="1"/>
</dbReference>
<sequence length="785" mass="89291">MIFFRPFMEVDLRVRRVEIESRVTSVSIKCFFSTELAHLDDFTVTVPVYGLGGRKYEYTGSVFSQARDLVAMIGRKVAIGVLSERGTEVLGSNERPILFCLYRDEDAIKVCGLRRLIAVELRNPIGSAFARTVLRDCSRFAMLRKLRLAGCNIRRIPDFSVMKLTDLDLSHNNISGVVYLRGKFASVNLSHNEISHVVRIKASSLNVAHNRIVRFFQESKYQHLDLSHNPLEHYHAEAKTLNVSRTAMKSLESRTTRRLFVDGTKEIRLGVFESLVFLSMNDCGVYCLSLTARKLRVLKARNNFIEEIPLLPSLEYLDVSGNLVHKISSKGVRFLNASKNQIMTFDLSSWNRLVHLDLSYNPLVSLENSDARGLRFLGLRGTDIKSLGKNRTECFYDVHQCKEKKKVAEKFVVDPRGIDGRMFLISVHDPGTDISGMLETIQTKMRKASNPHVYLQRFCFLLRKMLLFKGVKAEYALCMVTPKHVIFNGRGIGAVFSNFAEVRAFDDPDTIEVYDNVGNWHLIPMPCGFYGSTARFDILDTVRNDLDVILDFIGHRCPLSVMMAISSTPKPQNGLCRGVELISRVGLPIRTTYEEAIRSLPERRNDVEGGENYNFVLKDATRQSYGTLLLNPNPIFAFCRLIPRDTRHRYVIGNVGNIMKMMSVLFSGTRIEFFSKLWIVAFHDRVEACLWGLKIQEMLKHVGIDVGVGITCGSFYTRIVGSHVRFYGPALNKASRIANLGVGVFCCHCVWTKHSRIMYINQGQRNLRGFKEPHLIYTPRLSEEM</sequence>
<dbReference type="InterPro" id="IPR001611">
    <property type="entry name" value="Leu-rich_rpt"/>
</dbReference>
<name>M1KJX2_ENCCN</name>
<accession>M1KJX2</accession>
<dbReference type="VEuPathDB" id="MicrosporidiaDB:M970_020550"/>
<dbReference type="SUPFAM" id="SSF55073">
    <property type="entry name" value="Nucleotide cyclase"/>
    <property type="match status" value="1"/>
</dbReference>
<dbReference type="VEuPathDB" id="MicrosporidiaDB:AEWQ_020540"/>
<reference evidence="3" key="1">
    <citation type="journal article" date="2013" name="Eukaryot. Cell">
        <title>Extremely Reduced Levels of Heterozygosity in the Vertebrate Pathogen Encephalitozoon cuniculi.</title>
        <authorList>
            <person name="Selman M."/>
            <person name="Sak B."/>
            <person name="Kvac M."/>
            <person name="Farinelli L."/>
            <person name="Weiss L.M."/>
            <person name="Corradi N."/>
        </authorList>
    </citation>
    <scope>NUCLEOTIDE SEQUENCE</scope>
</reference>
<dbReference type="SUPFAM" id="SSF52047">
    <property type="entry name" value="RNI-like"/>
    <property type="match status" value="1"/>
</dbReference>
<gene>
    <name evidence="3" type="ORF">ECU02_0590</name>
</gene>